<evidence type="ECO:0000256" key="3">
    <source>
        <dbReference type="ARBA" id="ARBA00022806"/>
    </source>
</evidence>
<keyword evidence="3 5" id="KW-0347">Helicase</keyword>
<dbReference type="AlphaFoldDB" id="A0A413ST84"/>
<dbReference type="Pfam" id="PF00580">
    <property type="entry name" value="UvrD-helicase"/>
    <property type="match status" value="1"/>
</dbReference>
<evidence type="ECO:0000313" key="8">
    <source>
        <dbReference type="Proteomes" id="UP000285642"/>
    </source>
</evidence>
<dbReference type="Proteomes" id="UP000285642">
    <property type="component" value="Unassembled WGS sequence"/>
</dbReference>
<dbReference type="EMBL" id="QSFS01000003">
    <property type="protein sequence ID" value="RHA71775.1"/>
    <property type="molecule type" value="Genomic_DNA"/>
</dbReference>
<dbReference type="InterPro" id="IPR027417">
    <property type="entry name" value="P-loop_NTPase"/>
</dbReference>
<accession>A0A413ST84</accession>
<evidence type="ECO:0000313" key="7">
    <source>
        <dbReference type="EMBL" id="RHA71775.1"/>
    </source>
</evidence>
<reference evidence="7 8" key="1">
    <citation type="submission" date="2018-08" db="EMBL/GenBank/DDBJ databases">
        <title>A genome reference for cultivated species of the human gut microbiota.</title>
        <authorList>
            <person name="Zou Y."/>
            <person name="Xue W."/>
            <person name="Luo G."/>
        </authorList>
    </citation>
    <scope>NUCLEOTIDE SEQUENCE [LARGE SCALE GENOMIC DNA]</scope>
    <source>
        <strain evidence="7 8">AM42-8</strain>
    </source>
</reference>
<protein>
    <submittedName>
        <fullName evidence="7">ATP-dependent helicase</fullName>
    </submittedName>
</protein>
<dbReference type="GO" id="GO:0005524">
    <property type="term" value="F:ATP binding"/>
    <property type="evidence" value="ECO:0007669"/>
    <property type="project" value="UniProtKB-UniRule"/>
</dbReference>
<sequence length="647" mass="75419">MADAIVENLFLVNAPAGSGKTTWIRKNVRKYLLQNPNDNVLCITYTNRAAEELGKDVDSNRVYFGTIHSFINDFIGSFFSHESILELYWEVYKNQIVERIENISQNGNWAESNMRYIEKYGGLTPEIVRSNITMISYNQAPFNSLYRGALGHDDLISFTRLAVERFPVIKKKISDKYQVVFIDEYQDAATDVLQIFYSSMIGKKSKLYLLGDKMQQIYRNYNGEFETYFNIFNKSINLSVNYRTTPKIVSILNKIYNDECYKQTAYEKNKDENMDFLPEVRIVTDIEKNVSELMEQYKDSLILYLSNKSRFYNIGVGELYDAYSGMEKYSFGKKYNAVDVLTKEEIRENDALLSFLFTVNIIVDYFTKEFYGEVFRIIRKAGTYFNCEKFIIRKHIDKHLVKDKLDDIVALYNELSTTVDDFLSLCAEKKYIREEFYSAVVEENDYQLVKNVKVQEVKVLADYMSDPKISTQHGVKGESHDTVVFVADNSRSNPVVHMSKFFEMWCNIDITLSEFDAFYYIYSQMLNQIENKIGMKCSQLKADTYISVASIIDEELQAFTKKNETNPYYIQLLKVKIDKYFGKKNVTNVKECLKEGTVYGPLCAYRLFYVGCSRAKRNLVIMINKKDIEGFEDKLRNKLMTTGFNVL</sequence>
<dbReference type="RefSeq" id="WP_118364139.1">
    <property type="nucleotide sequence ID" value="NZ_QSFS01000003.1"/>
</dbReference>
<evidence type="ECO:0000256" key="4">
    <source>
        <dbReference type="ARBA" id="ARBA00022840"/>
    </source>
</evidence>
<dbReference type="GO" id="GO:0005829">
    <property type="term" value="C:cytosol"/>
    <property type="evidence" value="ECO:0007669"/>
    <property type="project" value="TreeGrafter"/>
</dbReference>
<evidence type="ECO:0000259" key="6">
    <source>
        <dbReference type="PROSITE" id="PS51198"/>
    </source>
</evidence>
<dbReference type="GO" id="GO:0003677">
    <property type="term" value="F:DNA binding"/>
    <property type="evidence" value="ECO:0007669"/>
    <property type="project" value="InterPro"/>
</dbReference>
<dbReference type="PROSITE" id="PS51198">
    <property type="entry name" value="UVRD_HELICASE_ATP_BIND"/>
    <property type="match status" value="1"/>
</dbReference>
<dbReference type="InterPro" id="IPR000212">
    <property type="entry name" value="DNA_helicase_UvrD/REP"/>
</dbReference>
<keyword evidence="1 5" id="KW-0547">Nucleotide-binding</keyword>
<gene>
    <name evidence="7" type="ORF">DW924_03960</name>
</gene>
<dbReference type="Gene3D" id="3.40.50.300">
    <property type="entry name" value="P-loop containing nucleotide triphosphate hydrolases"/>
    <property type="match status" value="2"/>
</dbReference>
<evidence type="ECO:0000256" key="1">
    <source>
        <dbReference type="ARBA" id="ARBA00022741"/>
    </source>
</evidence>
<dbReference type="GO" id="GO:0043138">
    <property type="term" value="F:3'-5' DNA helicase activity"/>
    <property type="evidence" value="ECO:0007669"/>
    <property type="project" value="TreeGrafter"/>
</dbReference>
<evidence type="ECO:0000256" key="5">
    <source>
        <dbReference type="PROSITE-ProRule" id="PRU00560"/>
    </source>
</evidence>
<evidence type="ECO:0000256" key="2">
    <source>
        <dbReference type="ARBA" id="ARBA00022801"/>
    </source>
</evidence>
<dbReference type="SUPFAM" id="SSF52540">
    <property type="entry name" value="P-loop containing nucleoside triphosphate hydrolases"/>
    <property type="match status" value="1"/>
</dbReference>
<name>A0A413ST84_9FIRM</name>
<dbReference type="GO" id="GO:0000725">
    <property type="term" value="P:recombinational repair"/>
    <property type="evidence" value="ECO:0007669"/>
    <property type="project" value="TreeGrafter"/>
</dbReference>
<keyword evidence="2 5" id="KW-0378">Hydrolase</keyword>
<dbReference type="InterPro" id="IPR014016">
    <property type="entry name" value="UvrD-like_ATP-bd"/>
</dbReference>
<dbReference type="GO" id="GO:0016787">
    <property type="term" value="F:hydrolase activity"/>
    <property type="evidence" value="ECO:0007669"/>
    <property type="project" value="UniProtKB-UniRule"/>
</dbReference>
<comment type="caution">
    <text evidence="7">The sequence shown here is derived from an EMBL/GenBank/DDBJ whole genome shotgun (WGS) entry which is preliminary data.</text>
</comment>
<feature type="domain" description="UvrD-like helicase ATP-binding" evidence="6">
    <location>
        <begin position="1"/>
        <end position="245"/>
    </location>
</feature>
<keyword evidence="4 5" id="KW-0067">ATP-binding</keyword>
<dbReference type="PANTHER" id="PTHR11070:SF3">
    <property type="entry name" value="DNA 3'-5' HELICASE"/>
    <property type="match status" value="1"/>
</dbReference>
<proteinExistence type="predicted"/>
<feature type="binding site" evidence="5">
    <location>
        <begin position="14"/>
        <end position="21"/>
    </location>
    <ligand>
        <name>ATP</name>
        <dbReference type="ChEBI" id="CHEBI:30616"/>
    </ligand>
</feature>
<organism evidence="7 8">
    <name type="scientific">Dorea formicigenerans</name>
    <dbReference type="NCBI Taxonomy" id="39486"/>
    <lineage>
        <taxon>Bacteria</taxon>
        <taxon>Bacillati</taxon>
        <taxon>Bacillota</taxon>
        <taxon>Clostridia</taxon>
        <taxon>Lachnospirales</taxon>
        <taxon>Lachnospiraceae</taxon>
        <taxon>Dorea</taxon>
    </lineage>
</organism>
<dbReference type="PANTHER" id="PTHR11070">
    <property type="entry name" value="UVRD / RECB / PCRA DNA HELICASE FAMILY MEMBER"/>
    <property type="match status" value="1"/>
</dbReference>